<comment type="subcellular location">
    <subcellularLocation>
        <location evidence="4">Bacterial flagellum basal body</location>
    </subcellularLocation>
</comment>
<feature type="domain" description="Flagellar basal-body/hook protein C-terminal" evidence="5">
    <location>
        <begin position="203"/>
        <end position="244"/>
    </location>
</feature>
<proteinExistence type="inferred from homology"/>
<evidence type="ECO:0000256" key="2">
    <source>
        <dbReference type="ARBA" id="ARBA00038560"/>
    </source>
</evidence>
<evidence type="ECO:0000259" key="5">
    <source>
        <dbReference type="Pfam" id="PF06429"/>
    </source>
</evidence>
<sequence>MDKLIYTAFNTVNNIYDNRSVRAQNLANIAVPGYRRDLGAKSVGTAFLENFDTLQSRAMAVQDDTNYFSTQLGTLSETGADTDIAIRGDGYFIVQGLGEPSLSRRGDLRVNAEGILENGTSQKMLDAALQPIQVPAHRVIKVSEDGDIIIEPLGSDPGTEQLVARLAMTLAEGRELNKFADGEIRLEDGTVPPVSADMRVVAKHLELSNVNVTEELINSIEDQRAYEINVKMIASASELDEAGAALMRMPG</sequence>
<keyword evidence="7" id="KW-0966">Cell projection</keyword>
<dbReference type="NCBIfam" id="TIGR03506">
    <property type="entry name" value="FlgEFG_subfam"/>
    <property type="match status" value="1"/>
</dbReference>
<evidence type="ECO:0000256" key="4">
    <source>
        <dbReference type="RuleBase" id="RU362116"/>
    </source>
</evidence>
<evidence type="ECO:0000256" key="1">
    <source>
        <dbReference type="ARBA" id="ARBA00009677"/>
    </source>
</evidence>
<name>Q4JMN9_9BACT</name>
<evidence type="ECO:0000256" key="3">
    <source>
        <dbReference type="ARBA" id="ARBA00040228"/>
    </source>
</evidence>
<evidence type="ECO:0000313" key="7">
    <source>
        <dbReference type="EMBL" id="AAY87274.1"/>
    </source>
</evidence>
<accession>Q4JMN9</accession>
<comment type="subunit">
    <text evidence="2 4">The basal body constitutes a major portion of the flagellar organelle and consists of five rings (E,L,P,S, and M) mounted on a central rod. The rod consists of about 26 subunits of FlgG in the distal portion, and FlgB, FlgC and FlgF are thought to build up the proximal portion of the rod with about 6 subunits each.</text>
</comment>
<dbReference type="InterPro" id="IPR010930">
    <property type="entry name" value="Flg_bb/hook_C_dom"/>
</dbReference>
<protein>
    <recommendedName>
        <fullName evidence="3 4">Flagellar basal-body rod protein FlgF</fullName>
    </recommendedName>
</protein>
<dbReference type="Pfam" id="PF22692">
    <property type="entry name" value="LlgE_F_G_D1"/>
    <property type="match status" value="1"/>
</dbReference>
<dbReference type="InterPro" id="IPR053967">
    <property type="entry name" value="LlgE_F_G-like_D1"/>
</dbReference>
<comment type="similarity">
    <text evidence="1 4">Belongs to the flagella basal body rod proteins family.</text>
</comment>
<dbReference type="InterPro" id="IPR020013">
    <property type="entry name" value="Flagellar_FlgE/F/G"/>
</dbReference>
<dbReference type="GO" id="GO:0030694">
    <property type="term" value="C:bacterial-type flagellum basal body, rod"/>
    <property type="evidence" value="ECO:0007669"/>
    <property type="project" value="UniProtKB-UniRule"/>
</dbReference>
<evidence type="ECO:0000259" key="6">
    <source>
        <dbReference type="Pfam" id="PF22692"/>
    </source>
</evidence>
<dbReference type="AlphaFoldDB" id="Q4JMN9"/>
<dbReference type="PANTHER" id="PTHR30435">
    <property type="entry name" value="FLAGELLAR PROTEIN"/>
    <property type="match status" value="1"/>
</dbReference>
<organism evidence="7">
    <name type="scientific">uncultured bacterium BAC17H8</name>
    <dbReference type="NCBI Taxonomy" id="332980"/>
    <lineage>
        <taxon>Bacteria</taxon>
        <taxon>environmental samples</taxon>
    </lineage>
</organism>
<dbReference type="InterPro" id="IPR037925">
    <property type="entry name" value="FlgE/F/G-like"/>
</dbReference>
<keyword evidence="7" id="KW-0969">Cilium</keyword>
<reference evidence="7" key="1">
    <citation type="journal article" date="2005" name="PLoS Biol.">
        <title>New insights into metabolic properties of marine bacteria encoding proteorhodopsins.</title>
        <authorList>
            <person name="Sabehi G."/>
            <person name="Loy A."/>
            <person name="Jung K.H."/>
            <person name="Partha R."/>
            <person name="Spudich J.L."/>
            <person name="Isaacson T."/>
            <person name="Hirschberg J."/>
            <person name="Wagner M."/>
            <person name="Beja O."/>
        </authorList>
    </citation>
    <scope>NUCLEOTIDE SEQUENCE</scope>
</reference>
<keyword evidence="7" id="KW-0282">Flagellum</keyword>
<keyword evidence="4" id="KW-0975">Bacterial flagellum</keyword>
<dbReference type="SUPFAM" id="SSF117143">
    <property type="entry name" value="Flagellar hook protein flgE"/>
    <property type="match status" value="1"/>
</dbReference>
<gene>
    <name evidence="7" type="primary">flgF</name>
</gene>
<dbReference type="EMBL" id="DQ068068">
    <property type="protein sequence ID" value="AAY87274.1"/>
    <property type="molecule type" value="Genomic_DNA"/>
</dbReference>
<feature type="domain" description="Flagellar hook protein FlgE/F/G-like D1" evidence="6">
    <location>
        <begin position="85"/>
        <end position="148"/>
    </location>
</feature>
<dbReference type="Pfam" id="PF06429">
    <property type="entry name" value="Flg_bbr_C"/>
    <property type="match status" value="1"/>
</dbReference>
<dbReference type="GO" id="GO:0071978">
    <property type="term" value="P:bacterial-type flagellum-dependent swarming motility"/>
    <property type="evidence" value="ECO:0007669"/>
    <property type="project" value="TreeGrafter"/>
</dbReference>
<dbReference type="PANTHER" id="PTHR30435:SF18">
    <property type="entry name" value="FLAGELLAR BASAL-BODY ROD PROTEIN FLGF"/>
    <property type="match status" value="1"/>
</dbReference>